<dbReference type="Gene3D" id="2.40.170.20">
    <property type="entry name" value="TonB-dependent receptor, beta-barrel domain"/>
    <property type="match status" value="1"/>
</dbReference>
<evidence type="ECO:0000256" key="10">
    <source>
        <dbReference type="SAM" id="SignalP"/>
    </source>
</evidence>
<dbReference type="Gene3D" id="2.170.130.10">
    <property type="entry name" value="TonB-dependent receptor, plug domain"/>
    <property type="match status" value="1"/>
</dbReference>
<keyword evidence="4 8" id="KW-0812">Transmembrane</keyword>
<proteinExistence type="inferred from homology"/>
<organism evidence="13 14">
    <name type="scientific">OM182 bacterium MED-G28</name>
    <dbReference type="NCBI Taxonomy" id="1986256"/>
    <lineage>
        <taxon>Bacteria</taxon>
        <taxon>Pseudomonadati</taxon>
        <taxon>Pseudomonadota</taxon>
        <taxon>Gammaproteobacteria</taxon>
        <taxon>OMG group</taxon>
        <taxon>OM182 clade</taxon>
    </lineage>
</organism>
<dbReference type="InterPro" id="IPR039426">
    <property type="entry name" value="TonB-dep_rcpt-like"/>
</dbReference>
<evidence type="ECO:0000259" key="12">
    <source>
        <dbReference type="Pfam" id="PF07715"/>
    </source>
</evidence>
<keyword evidence="5 9" id="KW-0798">TonB box</keyword>
<evidence type="ECO:0000256" key="7">
    <source>
        <dbReference type="ARBA" id="ARBA00023237"/>
    </source>
</evidence>
<evidence type="ECO:0000256" key="3">
    <source>
        <dbReference type="ARBA" id="ARBA00022452"/>
    </source>
</evidence>
<dbReference type="AlphaFoldDB" id="A0A2A5W8S1"/>
<evidence type="ECO:0000256" key="8">
    <source>
        <dbReference type="PROSITE-ProRule" id="PRU01360"/>
    </source>
</evidence>
<evidence type="ECO:0000256" key="9">
    <source>
        <dbReference type="RuleBase" id="RU003357"/>
    </source>
</evidence>
<evidence type="ECO:0000259" key="11">
    <source>
        <dbReference type="Pfam" id="PF00593"/>
    </source>
</evidence>
<evidence type="ECO:0000256" key="6">
    <source>
        <dbReference type="ARBA" id="ARBA00023136"/>
    </source>
</evidence>
<dbReference type="SUPFAM" id="SSF56935">
    <property type="entry name" value="Porins"/>
    <property type="match status" value="1"/>
</dbReference>
<keyword evidence="10" id="KW-0732">Signal</keyword>
<evidence type="ECO:0000256" key="5">
    <source>
        <dbReference type="ARBA" id="ARBA00023077"/>
    </source>
</evidence>
<dbReference type="EMBL" id="NTJZ01000012">
    <property type="protein sequence ID" value="PDH32879.1"/>
    <property type="molecule type" value="Genomic_DNA"/>
</dbReference>
<dbReference type="InterPro" id="IPR012910">
    <property type="entry name" value="Plug_dom"/>
</dbReference>
<keyword evidence="3 8" id="KW-1134">Transmembrane beta strand</keyword>
<dbReference type="Pfam" id="PF07715">
    <property type="entry name" value="Plug"/>
    <property type="match status" value="1"/>
</dbReference>
<dbReference type="InterPro" id="IPR036942">
    <property type="entry name" value="Beta-barrel_TonB_sf"/>
</dbReference>
<dbReference type="InterPro" id="IPR000531">
    <property type="entry name" value="Beta-barrel_TonB"/>
</dbReference>
<comment type="similarity">
    <text evidence="8 9">Belongs to the TonB-dependent receptor family.</text>
</comment>
<keyword evidence="6 8" id="KW-0472">Membrane</keyword>
<evidence type="ECO:0008006" key="15">
    <source>
        <dbReference type="Google" id="ProtNLM"/>
    </source>
</evidence>
<reference evidence="13 14" key="1">
    <citation type="submission" date="2017-08" db="EMBL/GenBank/DDBJ databases">
        <title>Fine stratification of microbial communities through a metagenomic profile of the photic zone.</title>
        <authorList>
            <person name="Haro-Moreno J.M."/>
            <person name="Lopez-Perez M."/>
            <person name="De La Torre J."/>
            <person name="Picazo A."/>
            <person name="Camacho A."/>
            <person name="Rodriguez-Valera F."/>
        </authorList>
    </citation>
    <scope>NUCLEOTIDE SEQUENCE [LARGE SCALE GENOMIC DNA]</scope>
    <source>
        <strain evidence="13">MED-G28</strain>
    </source>
</reference>
<evidence type="ECO:0000313" key="13">
    <source>
        <dbReference type="EMBL" id="PDH32879.1"/>
    </source>
</evidence>
<dbReference type="PROSITE" id="PS52016">
    <property type="entry name" value="TONB_DEPENDENT_REC_3"/>
    <property type="match status" value="1"/>
</dbReference>
<accession>A0A2A5W8S1</accession>
<comment type="caution">
    <text evidence="13">The sequence shown here is derived from an EMBL/GenBank/DDBJ whole genome shotgun (WGS) entry which is preliminary data.</text>
</comment>
<sequence>MRKKFPCRRKAIAAGVILAGLSIQAAAQDDEIEEVVVTGSFIRGTPLDAPSPVQVVDRESIEAQGAAIIWDVIKNLEVNSGSFTNSGSGERSQVEGTAQVNLRNLGENSTLTLINGRRVSPYAAITQGGGEFVDINAIPVVMTDRIEVLTDGGSALYGADAVAGVVNVIMRTDFEGFELYGDIQNIEAAGDSFDETISGIWGWASDDNDTHFVISAERFERDAVNVLDGNHIDENSQFLGAVSSISSGISSAAFGANINPAYLAQDIVDFNVSQGGINEPVYSDPLCGSLNSAEGIPFFTGSLRETRGERGGTCLEDVSRFNFLSRDTERTSIALAFDHTFNESAEFYSFANYMENEIFLEGGGLNNTGGSSRTRGPTVMLATPGSYIGNPAWGGYSIGAPSELGYYAPAVGNARPTGITNAPVSLANGGMNISHLINPRDGIPRTGDRSNYNTSESSIVQLGLRGDFTYNDRPWNYDVGLSWSSSSNEQTYQTFNRTRTEMAANGLGGPNCTPNGVPDFDWQGQKGPFGGAIPTAWDYYGDGYTQTFFPGYVLTTRESLSYALTSNNQGQGGCEFYNPYLTQFTNPNVANSPELMAWLNETVLRADKRNQMSVVDAVVGGELFDMAGGPAAIAIGGQYRERQAHSRAPSMNYPGLNAILGYDSAGVPNDYHYVNNNFECSMCIFNFDHTRSTRAAFVEMALPFMEGIETQIAVRYEDYGGNIGSEVSPKFAISWRPTDDILVRGSFSQSFRAPNIGIVEEGLEASSTVFYDPISNQQVRAGLIPPTPENGEAEFSYTLGGPAPYVGNESADTYSVGFIWTPGGNLDGLSVQADMWKFDVQDRVLPEPAISAVQPEIERFKQVVGNPDNYILNDSISSDSPVLDIKCNPNDLAAQYGADSDERLNCVVNPALYTDTTQGVGISRAFRSENASMITLTLAAINAGQIEAEGVDVKLGYSWETDLGRFRVSSDFTHVHNYELIGVPGLERGLLDTGVFNAAGTSGNGNHVRSLPDNKGNLTFSWQRDRHGLTLINRHIGSYRDLTYDIAYVNANDLVRSLLTKKIDSYQTWDVQYRYTHDWDNGALGSTVFTVGVLDMFDEDLPYREVGGLNYDATVFDPRGRRIYARALWRF</sequence>
<dbReference type="PANTHER" id="PTHR47234">
    <property type="match status" value="1"/>
</dbReference>
<keyword evidence="7 8" id="KW-0998">Cell outer membrane</keyword>
<protein>
    <recommendedName>
        <fullName evidence="15">TonB-dependent receptor</fullName>
    </recommendedName>
</protein>
<comment type="subcellular location">
    <subcellularLocation>
        <location evidence="1 8">Cell outer membrane</location>
        <topology evidence="1 8">Multi-pass membrane protein</topology>
    </subcellularLocation>
</comment>
<feature type="domain" description="TonB-dependent receptor-like beta-barrel" evidence="11">
    <location>
        <begin position="521"/>
        <end position="1088"/>
    </location>
</feature>
<evidence type="ECO:0000313" key="14">
    <source>
        <dbReference type="Proteomes" id="UP000219329"/>
    </source>
</evidence>
<feature type="domain" description="TonB-dependent receptor plug" evidence="12">
    <location>
        <begin position="47"/>
        <end position="165"/>
    </location>
</feature>
<gene>
    <name evidence="13" type="ORF">CNF02_10375</name>
</gene>
<dbReference type="GO" id="GO:0009279">
    <property type="term" value="C:cell outer membrane"/>
    <property type="evidence" value="ECO:0007669"/>
    <property type="project" value="UniProtKB-SubCell"/>
</dbReference>
<evidence type="ECO:0000256" key="2">
    <source>
        <dbReference type="ARBA" id="ARBA00022448"/>
    </source>
</evidence>
<feature type="signal peptide" evidence="10">
    <location>
        <begin position="1"/>
        <end position="27"/>
    </location>
</feature>
<keyword evidence="2 8" id="KW-0813">Transport</keyword>
<feature type="chain" id="PRO_5012946999" description="TonB-dependent receptor" evidence="10">
    <location>
        <begin position="28"/>
        <end position="1131"/>
    </location>
</feature>
<dbReference type="InterPro" id="IPR037066">
    <property type="entry name" value="Plug_dom_sf"/>
</dbReference>
<dbReference type="Pfam" id="PF00593">
    <property type="entry name" value="TonB_dep_Rec_b-barrel"/>
    <property type="match status" value="1"/>
</dbReference>
<name>A0A2A5W8S1_9GAMM</name>
<evidence type="ECO:0000256" key="1">
    <source>
        <dbReference type="ARBA" id="ARBA00004571"/>
    </source>
</evidence>
<dbReference type="Proteomes" id="UP000219329">
    <property type="component" value="Unassembled WGS sequence"/>
</dbReference>
<evidence type="ECO:0000256" key="4">
    <source>
        <dbReference type="ARBA" id="ARBA00022692"/>
    </source>
</evidence>
<dbReference type="PANTHER" id="PTHR47234:SF2">
    <property type="entry name" value="TONB-DEPENDENT RECEPTOR"/>
    <property type="match status" value="1"/>
</dbReference>